<gene>
    <name evidence="1" type="ORF">MANES_02G049150v8</name>
</gene>
<evidence type="ECO:0000313" key="1">
    <source>
        <dbReference type="EMBL" id="KAG8659559.1"/>
    </source>
</evidence>
<keyword evidence="2" id="KW-1185">Reference proteome</keyword>
<sequence length="100" mass="12542">MFLWLVFFQILLIRLFRKLMFNEDLLVIMGFQNHNDNVSLEILFELYLIETLFRDFVRKILMIYAREMRKNDEYFYQIILYRSLDRHLKSIFAKLFYARI</sequence>
<dbReference type="Proteomes" id="UP000091857">
    <property type="component" value="Chromosome 2"/>
</dbReference>
<dbReference type="EMBL" id="CM004388">
    <property type="protein sequence ID" value="KAG8659559.1"/>
    <property type="molecule type" value="Genomic_DNA"/>
</dbReference>
<reference evidence="2" key="1">
    <citation type="journal article" date="2016" name="Nat. Biotechnol.">
        <title>Sequencing wild and cultivated cassava and related species reveals extensive interspecific hybridization and genetic diversity.</title>
        <authorList>
            <person name="Bredeson J.V."/>
            <person name="Lyons J.B."/>
            <person name="Prochnik S.E."/>
            <person name="Wu G.A."/>
            <person name="Ha C.M."/>
            <person name="Edsinger-Gonzales E."/>
            <person name="Grimwood J."/>
            <person name="Schmutz J."/>
            <person name="Rabbi I.Y."/>
            <person name="Egesi C."/>
            <person name="Nauluvula P."/>
            <person name="Lebot V."/>
            <person name="Ndunguru J."/>
            <person name="Mkamilo G."/>
            <person name="Bart R.S."/>
            <person name="Setter T.L."/>
            <person name="Gleadow R.M."/>
            <person name="Kulakow P."/>
            <person name="Ferguson M.E."/>
            <person name="Rounsley S."/>
            <person name="Rokhsar D.S."/>
        </authorList>
    </citation>
    <scope>NUCLEOTIDE SEQUENCE [LARGE SCALE GENOMIC DNA]</scope>
    <source>
        <strain evidence="2">cv. AM560-2</strain>
    </source>
</reference>
<protein>
    <submittedName>
        <fullName evidence="1">Uncharacterized protein</fullName>
    </submittedName>
</protein>
<comment type="caution">
    <text evidence="1">The sequence shown here is derived from an EMBL/GenBank/DDBJ whole genome shotgun (WGS) entry which is preliminary data.</text>
</comment>
<organism evidence="1 2">
    <name type="scientific">Manihot esculenta</name>
    <name type="common">Cassava</name>
    <name type="synonym">Jatropha manihot</name>
    <dbReference type="NCBI Taxonomy" id="3983"/>
    <lineage>
        <taxon>Eukaryota</taxon>
        <taxon>Viridiplantae</taxon>
        <taxon>Streptophyta</taxon>
        <taxon>Embryophyta</taxon>
        <taxon>Tracheophyta</taxon>
        <taxon>Spermatophyta</taxon>
        <taxon>Magnoliopsida</taxon>
        <taxon>eudicotyledons</taxon>
        <taxon>Gunneridae</taxon>
        <taxon>Pentapetalae</taxon>
        <taxon>rosids</taxon>
        <taxon>fabids</taxon>
        <taxon>Malpighiales</taxon>
        <taxon>Euphorbiaceae</taxon>
        <taxon>Crotonoideae</taxon>
        <taxon>Manihoteae</taxon>
        <taxon>Manihot</taxon>
    </lineage>
</organism>
<evidence type="ECO:0000313" key="2">
    <source>
        <dbReference type="Proteomes" id="UP000091857"/>
    </source>
</evidence>
<proteinExistence type="predicted"/>
<name>A0ACB7I5S8_MANES</name>
<accession>A0ACB7I5S8</accession>